<dbReference type="CDD" id="cd03794">
    <property type="entry name" value="GT4_WbuB-like"/>
    <property type="match status" value="1"/>
</dbReference>
<reference evidence="4 5" key="1">
    <citation type="submission" date="2018-04" db="EMBL/GenBank/DDBJ databases">
        <title>Genomic Encyclopedia of Archaeal and Bacterial Type Strains, Phase II (KMG-II): from individual species to whole genera.</title>
        <authorList>
            <person name="Goeker M."/>
        </authorList>
    </citation>
    <scope>NUCLEOTIDE SEQUENCE [LARGE SCALE GENOMIC DNA]</scope>
    <source>
        <strain evidence="4 5">DSM 45169</strain>
    </source>
</reference>
<keyword evidence="1" id="KW-0812">Transmembrane</keyword>
<keyword evidence="4" id="KW-0808">Transferase</keyword>
<keyword evidence="1" id="KW-0472">Membrane</keyword>
<feature type="domain" description="Glycosyl transferase family 1" evidence="2">
    <location>
        <begin position="212"/>
        <end position="381"/>
    </location>
</feature>
<dbReference type="EMBL" id="PZZP01000002">
    <property type="protein sequence ID" value="PTM56718.1"/>
    <property type="molecule type" value="Genomic_DNA"/>
</dbReference>
<organism evidence="4 5">
    <name type="scientific">Desmospora activa DSM 45169</name>
    <dbReference type="NCBI Taxonomy" id="1121389"/>
    <lineage>
        <taxon>Bacteria</taxon>
        <taxon>Bacillati</taxon>
        <taxon>Bacillota</taxon>
        <taxon>Bacilli</taxon>
        <taxon>Bacillales</taxon>
        <taxon>Thermoactinomycetaceae</taxon>
        <taxon>Desmospora</taxon>
    </lineage>
</organism>
<dbReference type="SUPFAM" id="SSF53756">
    <property type="entry name" value="UDP-Glycosyltransferase/glycogen phosphorylase"/>
    <property type="match status" value="1"/>
</dbReference>
<gene>
    <name evidence="4" type="ORF">C8J48_3043</name>
</gene>
<dbReference type="RefSeq" id="WP_107728025.1">
    <property type="nucleotide sequence ID" value="NZ_PZZP01000002.1"/>
</dbReference>
<evidence type="ECO:0000313" key="4">
    <source>
        <dbReference type="EMBL" id="PTM56718.1"/>
    </source>
</evidence>
<proteinExistence type="predicted"/>
<feature type="transmembrane region" description="Helical" evidence="1">
    <location>
        <begin position="83"/>
        <end position="99"/>
    </location>
</feature>
<evidence type="ECO:0000313" key="5">
    <source>
        <dbReference type="Proteomes" id="UP000241639"/>
    </source>
</evidence>
<dbReference type="Pfam" id="PF00534">
    <property type="entry name" value="Glycos_transf_1"/>
    <property type="match status" value="1"/>
</dbReference>
<dbReference type="Pfam" id="PF13579">
    <property type="entry name" value="Glyco_trans_4_4"/>
    <property type="match status" value="1"/>
</dbReference>
<keyword evidence="5" id="KW-1185">Reference proteome</keyword>
<dbReference type="InterPro" id="IPR001296">
    <property type="entry name" value="Glyco_trans_1"/>
</dbReference>
<name>A0A2T4Z492_9BACL</name>
<dbReference type="Gene3D" id="3.40.50.2000">
    <property type="entry name" value="Glycogen Phosphorylase B"/>
    <property type="match status" value="2"/>
</dbReference>
<evidence type="ECO:0000256" key="1">
    <source>
        <dbReference type="SAM" id="Phobius"/>
    </source>
</evidence>
<accession>A0A2T4Z492</accession>
<protein>
    <submittedName>
        <fullName evidence="4">Glycosyltransferase involved in cell wall biosynthesis</fullName>
    </submittedName>
</protein>
<comment type="caution">
    <text evidence="4">The sequence shown here is derived from an EMBL/GenBank/DDBJ whole genome shotgun (WGS) entry which is preliminary data.</text>
</comment>
<dbReference type="Proteomes" id="UP000241639">
    <property type="component" value="Unassembled WGS sequence"/>
</dbReference>
<dbReference type="PANTHER" id="PTHR12526:SF622">
    <property type="entry name" value="GLYCOSYLTRANSFERASE (GROUP I)"/>
    <property type="match status" value="1"/>
</dbReference>
<feature type="domain" description="Glycosyltransferase subfamily 4-like N-terminal" evidence="3">
    <location>
        <begin position="16"/>
        <end position="198"/>
    </location>
</feature>
<dbReference type="InterPro" id="IPR028098">
    <property type="entry name" value="Glyco_trans_4-like_N"/>
</dbReference>
<keyword evidence="1" id="KW-1133">Transmembrane helix</keyword>
<dbReference type="PANTHER" id="PTHR12526">
    <property type="entry name" value="GLYCOSYLTRANSFERASE"/>
    <property type="match status" value="1"/>
</dbReference>
<dbReference type="AlphaFoldDB" id="A0A2T4Z492"/>
<dbReference type="GO" id="GO:0016757">
    <property type="term" value="F:glycosyltransferase activity"/>
    <property type="evidence" value="ECO:0007669"/>
    <property type="project" value="InterPro"/>
</dbReference>
<evidence type="ECO:0000259" key="3">
    <source>
        <dbReference type="Pfam" id="PF13579"/>
    </source>
</evidence>
<sequence length="417" mass="47966">MRIWVANHYAVLPNMGGITRHYELAREWAEQEDADVTLWLSSFNHSRRRFIDEETKRDVKPIPGLKMKWLWSFPHTRNDWRRVINMVSFALLFFLQGLFHARPHILFASSPHLLTPFAGWLLAKVKRCPFVLEVRDLWPDTLIKMDGLRNPRMVKALTWMESFLYRHADKIVVLTEHQRRFIQEKGIDAAKISLIPNGILVDSWKPNPARRETYRRRMGVAPYQFVALYAGAHGPANALEHVVLAGEHLPEGYALVLIGDGPEKERLLALKREKGLHNVHLLDPVPKGEVFSFIEAADCGIISLKDNEIFRGARPNKLFDYMYVGKPIVTTVDGEVRQIVEENSVGVFSGAENPEGLAQAIIRLKEQTEEERNQIAANGRHYIHTFGDRQQLARRLYGELKEWLTGTVSTVKEAKRM</sequence>
<dbReference type="OrthoDB" id="9811902at2"/>
<evidence type="ECO:0000259" key="2">
    <source>
        <dbReference type="Pfam" id="PF00534"/>
    </source>
</evidence>